<sequence length="1095" mass="125596">MSFARVNGMRQPVLQFTGQVNGNMANLAEQMDQLLDFNQKLDINALDNIVNCMYTGEGGQQRMAQEILTRLKEHPDSWTRVDTILEFSKNQQTKYYALQILENVIKTRWKVLPRNQCEGIKKYIVGLVIKTSSDPDILEREKVYLNKLNMILVQILKREWPKNWPSFISDIVGASKTNESLCQNNMAILKLLSEEVFDFSSGQMTQTKAKHLKDTMCSEFSQIFQLCQFVMENSQNALLVNSTLETLLRFLNWIPLGYIFETKLISTLVYKFLNVPMFRNVTLKCLTEIAGVNASHYSEMFVLLFTQTMAQLEQMLPPATNIKEAYSNGQDEEQKFIQNLSLFLCTYLKEHGNLIEKRTELNETLLAALHYLLLISEVEEVEIFKICLEYWNSLAADLYRENPFSGVGTSPVILPRGPGALVPPRRQLYQPVLTKLRYIMIGRMAKPEEVLVVENEQGEVVREFMKDTDSIQLYKNMRETLVYLTHLDYGDTERIMTEKLRNQVNGTEWSWKNLNTLCWAIGSISGAMYEDDEKRFLVTVIKDLLSLCELKKGKDNKAIIASNIMYVVGQYPRFLRAHWKFLKTVVNKLFEFMHETHDGVQDMACDTFIKIAQKCKRHFVQVQVGEVMPFIEEILNNINSIICDLQPQQVHTFYEAVGSMISAQTDQVVQEHLIEKYMFLPSQVWDDIINQATKNVDVLKDPEAVKQLGNILKTNVRACKSIGHPYVSQLGRIYLDMLNVYKVMSENITAAISLNGEVVTKQPLIRSMRTVKKEALKLISGWVSRSTDSHMVLENFIPPLLDAVLLDYQRCSVPSAREPEVLSTMATIVNRLEGNITSEIPKIFDAVFECTLEMINKDFEEFPEHRTNFFLLLQAVVSHCFPALLTIPPAQFKLVLDSVIWAFKHTMRNVADTGLHILYQLLQNVSQEEAAAQSFYQTYYTDVLQHLFSVVTDTSHTAGLTMQATILAYMFTLVEVGKVSVPLNPTAQTNGQSNITYVQEFVANLLKMAFPHLSQNQIKITVQGFLNLDQDIPAFKEHLRDFLVQIREFAGEDDSDLFLEEREAALRQAEEEKRKIQLSVPGILNPHEIPEEMQD</sequence>
<keyword evidence="7" id="KW-1185">Reference proteome</keyword>
<evidence type="ECO:0000313" key="7">
    <source>
        <dbReference type="Proteomes" id="UP000694941"/>
    </source>
</evidence>
<keyword evidence="3" id="KW-0813">Transport</keyword>
<name>A0ABM1B3K6_LIMPO</name>
<protein>
    <submittedName>
        <fullName evidence="8">Exportin-1-like</fullName>
    </submittedName>
</protein>
<feature type="domain" description="Importin N-terminal" evidence="6">
    <location>
        <begin position="64"/>
        <end position="130"/>
    </location>
</feature>
<dbReference type="SUPFAM" id="SSF48371">
    <property type="entry name" value="ARM repeat"/>
    <property type="match status" value="1"/>
</dbReference>
<dbReference type="InterPro" id="IPR016024">
    <property type="entry name" value="ARM-type_fold"/>
</dbReference>
<evidence type="ECO:0000259" key="6">
    <source>
        <dbReference type="PROSITE" id="PS50166"/>
    </source>
</evidence>
<proteinExistence type="inferred from homology"/>
<evidence type="ECO:0000256" key="4">
    <source>
        <dbReference type="ARBA" id="ARBA00022927"/>
    </source>
</evidence>
<dbReference type="Pfam" id="PF18787">
    <property type="entry name" value="CRM1_repeat_3"/>
    <property type="match status" value="1"/>
</dbReference>
<dbReference type="InterPro" id="IPR041235">
    <property type="entry name" value="Exp1_repeat_2"/>
</dbReference>
<dbReference type="PANTHER" id="PTHR11223">
    <property type="entry name" value="EXPORTIN 1/5"/>
    <property type="match status" value="1"/>
</dbReference>
<evidence type="ECO:0000256" key="2">
    <source>
        <dbReference type="ARBA" id="ARBA00009466"/>
    </source>
</evidence>
<gene>
    <name evidence="8" type="primary">LOC106459074</name>
</gene>
<dbReference type="SMART" id="SM01102">
    <property type="entry name" value="CRM1_C"/>
    <property type="match status" value="1"/>
</dbReference>
<dbReference type="InterPro" id="IPR001494">
    <property type="entry name" value="Importin-beta_N"/>
</dbReference>
<dbReference type="RefSeq" id="XP_013774105.1">
    <property type="nucleotide sequence ID" value="XM_013918651.2"/>
</dbReference>
<organism evidence="7 8">
    <name type="scientific">Limulus polyphemus</name>
    <name type="common">Atlantic horseshoe crab</name>
    <dbReference type="NCBI Taxonomy" id="6850"/>
    <lineage>
        <taxon>Eukaryota</taxon>
        <taxon>Metazoa</taxon>
        <taxon>Ecdysozoa</taxon>
        <taxon>Arthropoda</taxon>
        <taxon>Chelicerata</taxon>
        <taxon>Merostomata</taxon>
        <taxon>Xiphosura</taxon>
        <taxon>Limulidae</taxon>
        <taxon>Limulus</taxon>
    </lineage>
</organism>
<dbReference type="Pfam" id="PF08767">
    <property type="entry name" value="CRM1_C"/>
    <property type="match status" value="1"/>
</dbReference>
<comment type="subcellular location">
    <subcellularLocation>
        <location evidence="1">Nucleus</location>
    </subcellularLocation>
</comment>
<dbReference type="PROSITE" id="PS50166">
    <property type="entry name" value="IMPORTIN_B_NT"/>
    <property type="match status" value="1"/>
</dbReference>
<dbReference type="Proteomes" id="UP000694941">
    <property type="component" value="Unplaced"/>
</dbReference>
<dbReference type="InterPro" id="IPR041123">
    <property type="entry name" value="CRM1_repeat"/>
</dbReference>
<evidence type="ECO:0000313" key="8">
    <source>
        <dbReference type="RefSeq" id="XP_013774105.1"/>
    </source>
</evidence>
<dbReference type="InterPro" id="IPR013598">
    <property type="entry name" value="Exportin-1/Importin-b-like"/>
</dbReference>
<dbReference type="InterPro" id="IPR014877">
    <property type="entry name" value="XPO1_C_dom"/>
</dbReference>
<dbReference type="SMART" id="SM00913">
    <property type="entry name" value="IBN_N"/>
    <property type="match status" value="1"/>
</dbReference>
<keyword evidence="4" id="KW-0653">Protein transport</keyword>
<reference evidence="8" key="1">
    <citation type="submission" date="2025-08" db="UniProtKB">
        <authorList>
            <consortium name="RefSeq"/>
        </authorList>
    </citation>
    <scope>IDENTIFICATION</scope>
    <source>
        <tissue evidence="8">Muscle</tissue>
    </source>
</reference>
<dbReference type="Pfam" id="PF08389">
    <property type="entry name" value="Xpo1"/>
    <property type="match status" value="1"/>
</dbReference>
<dbReference type="Pfam" id="PF03810">
    <property type="entry name" value="IBN_N"/>
    <property type="match status" value="1"/>
</dbReference>
<evidence type="ECO:0000256" key="3">
    <source>
        <dbReference type="ARBA" id="ARBA00022448"/>
    </source>
</evidence>
<dbReference type="InterPro" id="IPR011989">
    <property type="entry name" value="ARM-like"/>
</dbReference>
<evidence type="ECO:0000256" key="5">
    <source>
        <dbReference type="ARBA" id="ARBA00023242"/>
    </source>
</evidence>
<evidence type="ECO:0000256" key="1">
    <source>
        <dbReference type="ARBA" id="ARBA00004123"/>
    </source>
</evidence>
<dbReference type="Gene3D" id="1.25.10.10">
    <property type="entry name" value="Leucine-rich Repeat Variant"/>
    <property type="match status" value="1"/>
</dbReference>
<dbReference type="InterPro" id="IPR040485">
    <property type="entry name" value="XPO1_repeat_3"/>
</dbReference>
<dbReference type="Pfam" id="PF18784">
    <property type="entry name" value="CRM1_repeat_2"/>
    <property type="match status" value="1"/>
</dbReference>
<accession>A0ABM1B3K6</accession>
<dbReference type="Pfam" id="PF18777">
    <property type="entry name" value="CRM1_repeat"/>
    <property type="match status" value="1"/>
</dbReference>
<keyword evidence="5" id="KW-0539">Nucleus</keyword>
<dbReference type="InterPro" id="IPR045065">
    <property type="entry name" value="XPO1/5"/>
</dbReference>
<dbReference type="GeneID" id="106459074"/>
<dbReference type="PANTHER" id="PTHR11223:SF2">
    <property type="entry name" value="EXPORTIN-1"/>
    <property type="match status" value="1"/>
</dbReference>
<comment type="similarity">
    <text evidence="2">Belongs to the exportin family.</text>
</comment>